<dbReference type="RefSeq" id="WP_107752251.1">
    <property type="nucleotide sequence ID" value="NZ_QBKF01000006.1"/>
</dbReference>
<sequence>MLQAHVEAGLDPRHFWTLTPREWLVLMRGAHDRREAARITAAVTSWLGTHLDGKGLDAWIASANREAAGPMTPEAVDRMLTHTAAGLPVMTLDEYRRMKGAR</sequence>
<evidence type="ECO:0000313" key="2">
    <source>
        <dbReference type="Proteomes" id="UP000244810"/>
    </source>
</evidence>
<comment type="caution">
    <text evidence="1">The sequence shown here is derived from an EMBL/GenBank/DDBJ whole genome shotgun (WGS) entry which is preliminary data.</text>
</comment>
<dbReference type="Pfam" id="PF09550">
    <property type="entry name" value="Phage_TAC_6"/>
    <property type="match status" value="1"/>
</dbReference>
<organism evidence="1 2">
    <name type="scientific">Pararhodobacter aggregans</name>
    <dbReference type="NCBI Taxonomy" id="404875"/>
    <lineage>
        <taxon>Bacteria</taxon>
        <taxon>Pseudomonadati</taxon>
        <taxon>Pseudomonadota</taxon>
        <taxon>Alphaproteobacteria</taxon>
        <taxon>Rhodobacterales</taxon>
        <taxon>Paracoccaceae</taxon>
        <taxon>Pararhodobacter</taxon>
    </lineage>
</organism>
<protein>
    <recommendedName>
        <fullName evidence="3">Phage tail assembly chaperone</fullName>
    </recommendedName>
</protein>
<dbReference type="OrthoDB" id="7586141at2"/>
<dbReference type="EMBL" id="QDDR01000006">
    <property type="protein sequence ID" value="PVE47239.1"/>
    <property type="molecule type" value="Genomic_DNA"/>
</dbReference>
<accession>A0A2T7URH6</accession>
<evidence type="ECO:0000313" key="1">
    <source>
        <dbReference type="EMBL" id="PVE47239.1"/>
    </source>
</evidence>
<dbReference type="InterPro" id="IPR019056">
    <property type="entry name" value="Phage_TAC_6"/>
</dbReference>
<evidence type="ECO:0008006" key="3">
    <source>
        <dbReference type="Google" id="ProtNLM"/>
    </source>
</evidence>
<reference evidence="1 2" key="1">
    <citation type="journal article" date="2011" name="Syst. Appl. Microbiol.">
        <title>Defluviimonas denitrificans gen. nov., sp. nov., and Pararhodobacter aggregans gen. nov., sp. nov., non-phototrophic Rhodobacteraceae from the biofilter of a marine aquaculture.</title>
        <authorList>
            <person name="Foesel B.U."/>
            <person name="Drake H.L."/>
            <person name="Schramm A."/>
        </authorList>
    </citation>
    <scope>NUCLEOTIDE SEQUENCE [LARGE SCALE GENOMIC DNA]</scope>
    <source>
        <strain evidence="1 2">D1-19</strain>
    </source>
</reference>
<dbReference type="Proteomes" id="UP000244810">
    <property type="component" value="Unassembled WGS sequence"/>
</dbReference>
<proteinExistence type="predicted"/>
<name>A0A2T7URH6_9RHOB</name>
<gene>
    <name evidence="1" type="ORF">DDE23_13450</name>
</gene>
<keyword evidence="2" id="KW-1185">Reference proteome</keyword>
<dbReference type="AlphaFoldDB" id="A0A2T7URH6"/>